<evidence type="ECO:0000313" key="4">
    <source>
        <dbReference type="EMBL" id="MRY12223.1"/>
    </source>
</evidence>
<dbReference type="RefSeq" id="WP_010803683.1">
    <property type="nucleotide sequence ID" value="NZ_CAJSYT010000001.1"/>
</dbReference>
<dbReference type="GO" id="GO:0003677">
    <property type="term" value="F:DNA binding"/>
    <property type="evidence" value="ECO:0007669"/>
    <property type="project" value="UniProtKB-KW"/>
</dbReference>
<dbReference type="AlphaFoldDB" id="A0A6G1ZE44"/>
<accession>A0A6G1ZE44</accession>
<evidence type="ECO:0000256" key="2">
    <source>
        <dbReference type="SAM" id="MobiDB-lite"/>
    </source>
</evidence>
<keyword evidence="1 4" id="KW-0238">DNA-binding</keyword>
<name>A0A6G1ZE44_9BACT</name>
<dbReference type="SUPFAM" id="SSF47729">
    <property type="entry name" value="IHF-like DNA-binding proteins"/>
    <property type="match status" value="1"/>
</dbReference>
<evidence type="ECO:0000256" key="1">
    <source>
        <dbReference type="ARBA" id="ARBA00023125"/>
    </source>
</evidence>
<dbReference type="InterPro" id="IPR010992">
    <property type="entry name" value="IHF-like_DNA-bd_dom_sf"/>
</dbReference>
<protein>
    <submittedName>
        <fullName evidence="4">DNA-binding protein</fullName>
    </submittedName>
</protein>
<proteinExistence type="predicted"/>
<dbReference type="Gene3D" id="4.10.520.10">
    <property type="entry name" value="IHF-like DNA-binding proteins"/>
    <property type="match status" value="1"/>
</dbReference>
<organism evidence="4">
    <name type="scientific">Parabacteroides goldsteinii</name>
    <dbReference type="NCBI Taxonomy" id="328812"/>
    <lineage>
        <taxon>Bacteria</taxon>
        <taxon>Pseudomonadati</taxon>
        <taxon>Bacteroidota</taxon>
        <taxon>Bacteroidia</taxon>
        <taxon>Bacteroidales</taxon>
        <taxon>Tannerellaceae</taxon>
        <taxon>Parabacteroides</taxon>
    </lineage>
</organism>
<dbReference type="InterPro" id="IPR041607">
    <property type="entry name" value="HU-HIG"/>
</dbReference>
<dbReference type="Pfam" id="PF18291">
    <property type="entry name" value="HU-HIG"/>
    <property type="match status" value="1"/>
</dbReference>
<comment type="caution">
    <text evidence="4">The sequence shown here is derived from an EMBL/GenBank/DDBJ whole genome shotgun (WGS) entry which is preliminary data.</text>
</comment>
<dbReference type="InterPro" id="IPR005902">
    <property type="entry name" value="HU_DNA-bd_put"/>
</dbReference>
<evidence type="ECO:0000259" key="3">
    <source>
        <dbReference type="Pfam" id="PF18291"/>
    </source>
</evidence>
<feature type="region of interest" description="Disordered" evidence="2">
    <location>
        <begin position="127"/>
        <end position="150"/>
    </location>
</feature>
<reference evidence="4" key="1">
    <citation type="journal article" date="2019" name="Nat. Med.">
        <title>A library of human gut bacterial isolates paired with longitudinal multiomics data enables mechanistic microbiome research.</title>
        <authorList>
            <person name="Poyet M."/>
            <person name="Groussin M."/>
            <person name="Gibbons S.M."/>
            <person name="Avila-Pacheco J."/>
            <person name="Jiang X."/>
            <person name="Kearney S.M."/>
            <person name="Perrotta A.R."/>
            <person name="Berdy B."/>
            <person name="Zhao S."/>
            <person name="Lieberman T.D."/>
            <person name="Swanson P.K."/>
            <person name="Smith M."/>
            <person name="Roesemann S."/>
            <person name="Alexander J.E."/>
            <person name="Rich S.A."/>
            <person name="Livny J."/>
            <person name="Vlamakis H."/>
            <person name="Clish C."/>
            <person name="Bullock K."/>
            <person name="Deik A."/>
            <person name="Scott J."/>
            <person name="Pierce K.A."/>
            <person name="Xavier R.J."/>
            <person name="Alm E.J."/>
        </authorList>
    </citation>
    <scope>NUCLEOTIDE SEQUENCE</scope>
    <source>
        <strain evidence="4">BIOML-A4</strain>
    </source>
</reference>
<dbReference type="EMBL" id="WKLP01000016">
    <property type="protein sequence ID" value="MRY12223.1"/>
    <property type="molecule type" value="Genomic_DNA"/>
</dbReference>
<sequence>MSVKYKLVVKKNLGNDKGEVPEKKYAQIVSGDYIAFPELIEEVSDSSGVGSAGVKAVLDRLNVVLVRHLQHGRRVSVGELGTFRYTIGSPGVTDEKTFDTNLIREPKVRFYPGKALRTIKSQASFEKLVEKKDEEKEEEGGGSSDRPEIE</sequence>
<gene>
    <name evidence="4" type="ORF">GKE01_12180</name>
</gene>
<feature type="domain" description="HU" evidence="3">
    <location>
        <begin position="1"/>
        <end position="127"/>
    </location>
</feature>
<dbReference type="NCBIfam" id="TIGR01201">
    <property type="entry name" value="HU_rel"/>
    <property type="match status" value="1"/>
</dbReference>